<feature type="domain" description="AAA" evidence="19">
    <location>
        <begin position="521"/>
        <end position="657"/>
    </location>
</feature>
<evidence type="ECO:0000256" key="8">
    <source>
        <dbReference type="ARBA" id="ARBA00022692"/>
    </source>
</evidence>
<dbReference type="STRING" id="1117702.AQZ52_01570"/>
<evidence type="ECO:0000256" key="16">
    <source>
        <dbReference type="SAM" id="Coils"/>
    </source>
</evidence>
<dbReference type="GO" id="GO:0005886">
    <property type="term" value="C:plasma membrane"/>
    <property type="evidence" value="ECO:0007669"/>
    <property type="project" value="UniProtKB-SubCell"/>
</dbReference>
<dbReference type="Pfam" id="PF13807">
    <property type="entry name" value="GNVR"/>
    <property type="match status" value="1"/>
</dbReference>
<dbReference type="InterPro" id="IPR032807">
    <property type="entry name" value="GNVR"/>
</dbReference>
<keyword evidence="7" id="KW-0808">Transferase</keyword>
<evidence type="ECO:0000313" key="21">
    <source>
        <dbReference type="EMBL" id="KUR73683.1"/>
    </source>
</evidence>
<comment type="similarity">
    <text evidence="3">Belongs to the etk/wzc family.</text>
</comment>
<evidence type="ECO:0000256" key="17">
    <source>
        <dbReference type="SAM" id="Phobius"/>
    </source>
</evidence>
<dbReference type="Pfam" id="PF13614">
    <property type="entry name" value="AAA_31"/>
    <property type="match status" value="1"/>
</dbReference>
<keyword evidence="6" id="KW-0997">Cell inner membrane</keyword>
<keyword evidence="14" id="KW-0829">Tyrosine-protein kinase</keyword>
<evidence type="ECO:0000256" key="7">
    <source>
        <dbReference type="ARBA" id="ARBA00022679"/>
    </source>
</evidence>
<dbReference type="InterPro" id="IPR025669">
    <property type="entry name" value="AAA_dom"/>
</dbReference>
<reference evidence="21 22" key="1">
    <citation type="submission" date="2015-10" db="EMBL/GenBank/DDBJ databases">
        <title>Draft genome sequence of Novosphingobium fuchskuhlense DSM 25065 isolated from a surface water sample of the southwest basin of Lake Grosse Fuchskuhle.</title>
        <authorList>
            <person name="Ruckert C."/>
            <person name="Winkler A."/>
            <person name="Glaeser J."/>
            <person name="Grossart H.-P."/>
            <person name="Kalinowski J."/>
            <person name="Glaeser S."/>
        </authorList>
    </citation>
    <scope>NUCLEOTIDE SEQUENCE [LARGE SCALE GENOMIC DNA]</scope>
    <source>
        <strain evidence="21 22">FNE08-7</strain>
    </source>
</reference>
<keyword evidence="22" id="KW-1185">Reference proteome</keyword>
<evidence type="ECO:0000259" key="18">
    <source>
        <dbReference type="Pfam" id="PF02706"/>
    </source>
</evidence>
<dbReference type="CDD" id="cd05387">
    <property type="entry name" value="BY-kinase"/>
    <property type="match status" value="1"/>
</dbReference>
<feature type="domain" description="Polysaccharide chain length determinant N-terminal" evidence="18">
    <location>
        <begin position="2"/>
        <end position="98"/>
    </location>
</feature>
<sequence>MSFDIREIIAIIRANLVVIVIIVAASLTIATVVTMLQTPRYTAETTIQINDQSAQVLGKQNDTMQDPVVVASDTERFLQTQVDILKSRALAERVAQKLRLIGNPKFYDAMGIRRPSGDISKEKLEDVTINAIDAARGVDLPRKTRLATVSFNSTQPELAAQIANAFASEYIQTNLQRRFDSSAYAREFISGQLYEARAKLEQSERELNAYAREAGIIRDRDGSSDGSGSGGAGSSVTTKSLLEVNTAANQAEAARIAAEQRWRLISGSSALNSTEVLANPAITSLLADRARVTAELEKQRASHLEDYPAVLQLKAQVGVIDAQINSLAHSISLSVKQQYDAARQLERSLKSEVMRLKGSSLEEQDRLVRYRILEREADTNRTVYEGLLQRFKELNAAAGISVSNISIIDPAIAPIRPTSPNLFRNLLLAMLAGLSIAAVFVYLRTQLDDTVKVPEDVEGKLQMPLLGVIPLVPELDLDLAMLDPKSPISEGHNSLRSALLYSTSSGLPKTMLITSSQPSEGKSTTCYAVAAGIARLGRRVVLLDVDLRRPALHRSIASLNGDNSQGVSSILTAQCSIDDAIRKTDVENLDVVTSGPIPPSPTELLSSIAMHQLIDDLSKRYDLVLIDSPPVLGLADAPVLAALVESVVVVIQSDRSRRGSLKASLRRLRSMRSNIIGGVLTKFDPTDTGNRYSEYYGYSYYQYSNSSTS</sequence>
<dbReference type="NCBIfam" id="TIGR01007">
    <property type="entry name" value="eps_fam"/>
    <property type="match status" value="1"/>
</dbReference>
<keyword evidence="16" id="KW-0175">Coiled coil</keyword>
<evidence type="ECO:0000313" key="22">
    <source>
        <dbReference type="Proteomes" id="UP000058012"/>
    </source>
</evidence>
<dbReference type="Proteomes" id="UP000058012">
    <property type="component" value="Unassembled WGS sequence"/>
</dbReference>
<evidence type="ECO:0000256" key="5">
    <source>
        <dbReference type="ARBA" id="ARBA00022475"/>
    </source>
</evidence>
<evidence type="ECO:0000256" key="1">
    <source>
        <dbReference type="ARBA" id="ARBA00004429"/>
    </source>
</evidence>
<comment type="subcellular location">
    <subcellularLocation>
        <location evidence="1">Cell inner membrane</location>
        <topology evidence="1">Multi-pass membrane protein</topology>
    </subcellularLocation>
</comment>
<feature type="transmembrane region" description="Helical" evidence="17">
    <location>
        <begin position="12"/>
        <end position="36"/>
    </location>
</feature>
<evidence type="ECO:0000256" key="11">
    <source>
        <dbReference type="ARBA" id="ARBA00022840"/>
    </source>
</evidence>
<keyword evidence="5" id="KW-1003">Cell membrane</keyword>
<dbReference type="OrthoDB" id="230260at2"/>
<proteinExistence type="inferred from homology"/>
<accession>A0A124JWU0</accession>
<evidence type="ECO:0000256" key="13">
    <source>
        <dbReference type="ARBA" id="ARBA00023136"/>
    </source>
</evidence>
<evidence type="ECO:0000259" key="20">
    <source>
        <dbReference type="Pfam" id="PF13807"/>
    </source>
</evidence>
<comment type="catalytic activity">
    <reaction evidence="15">
        <text>L-tyrosyl-[protein] + ATP = O-phospho-L-tyrosyl-[protein] + ADP + H(+)</text>
        <dbReference type="Rhea" id="RHEA:10596"/>
        <dbReference type="Rhea" id="RHEA-COMP:10136"/>
        <dbReference type="Rhea" id="RHEA-COMP:20101"/>
        <dbReference type="ChEBI" id="CHEBI:15378"/>
        <dbReference type="ChEBI" id="CHEBI:30616"/>
        <dbReference type="ChEBI" id="CHEBI:46858"/>
        <dbReference type="ChEBI" id="CHEBI:61978"/>
        <dbReference type="ChEBI" id="CHEBI:456216"/>
        <dbReference type="EC" id="2.7.10.2"/>
    </reaction>
</comment>
<dbReference type="GO" id="GO:0005524">
    <property type="term" value="F:ATP binding"/>
    <property type="evidence" value="ECO:0007669"/>
    <property type="project" value="UniProtKB-KW"/>
</dbReference>
<comment type="caution">
    <text evidence="21">The sequence shown here is derived from an EMBL/GenBank/DDBJ whole genome shotgun (WGS) entry which is preliminary data.</text>
</comment>
<gene>
    <name evidence="21" type="ORF">AQZ52_01570</name>
</gene>
<feature type="coiled-coil region" evidence="16">
    <location>
        <begin position="193"/>
        <end position="220"/>
    </location>
</feature>
<keyword evidence="8 17" id="KW-0812">Transmembrane</keyword>
<name>A0A124JWU0_9SPHN</name>
<organism evidence="21 22">
    <name type="scientific">Novosphingobium fuchskuhlense</name>
    <dbReference type="NCBI Taxonomy" id="1117702"/>
    <lineage>
        <taxon>Bacteria</taxon>
        <taxon>Pseudomonadati</taxon>
        <taxon>Pseudomonadota</taxon>
        <taxon>Alphaproteobacteria</taxon>
        <taxon>Sphingomonadales</taxon>
        <taxon>Sphingomonadaceae</taxon>
        <taxon>Novosphingobium</taxon>
    </lineage>
</organism>
<dbReference type="InterPro" id="IPR027417">
    <property type="entry name" value="P-loop_NTPase"/>
</dbReference>
<keyword evidence="10" id="KW-0418">Kinase</keyword>
<dbReference type="Pfam" id="PF02706">
    <property type="entry name" value="Wzz"/>
    <property type="match status" value="1"/>
</dbReference>
<evidence type="ECO:0000256" key="3">
    <source>
        <dbReference type="ARBA" id="ARBA00008883"/>
    </source>
</evidence>
<feature type="domain" description="Tyrosine-protein kinase G-rich" evidence="20">
    <location>
        <begin position="373"/>
        <end position="445"/>
    </location>
</feature>
<protein>
    <recommendedName>
        <fullName evidence="4">non-specific protein-tyrosine kinase</fullName>
        <ecNumber evidence="4">2.7.10.2</ecNumber>
    </recommendedName>
</protein>
<evidence type="ECO:0000256" key="9">
    <source>
        <dbReference type="ARBA" id="ARBA00022741"/>
    </source>
</evidence>
<comment type="similarity">
    <text evidence="2">Belongs to the CpsD/CapB family.</text>
</comment>
<evidence type="ECO:0000256" key="10">
    <source>
        <dbReference type="ARBA" id="ARBA00022777"/>
    </source>
</evidence>
<dbReference type="SUPFAM" id="SSF52540">
    <property type="entry name" value="P-loop containing nucleoside triphosphate hydrolases"/>
    <property type="match status" value="1"/>
</dbReference>
<evidence type="ECO:0000256" key="14">
    <source>
        <dbReference type="ARBA" id="ARBA00023137"/>
    </source>
</evidence>
<dbReference type="PANTHER" id="PTHR32309">
    <property type="entry name" value="TYROSINE-PROTEIN KINASE"/>
    <property type="match status" value="1"/>
</dbReference>
<evidence type="ECO:0000259" key="19">
    <source>
        <dbReference type="Pfam" id="PF13614"/>
    </source>
</evidence>
<evidence type="ECO:0000256" key="6">
    <source>
        <dbReference type="ARBA" id="ARBA00022519"/>
    </source>
</evidence>
<dbReference type="GO" id="GO:0004715">
    <property type="term" value="F:non-membrane spanning protein tyrosine kinase activity"/>
    <property type="evidence" value="ECO:0007669"/>
    <property type="project" value="UniProtKB-EC"/>
</dbReference>
<dbReference type="AlphaFoldDB" id="A0A124JWU0"/>
<dbReference type="InterPro" id="IPR005702">
    <property type="entry name" value="Wzc-like_C"/>
</dbReference>
<dbReference type="Gene3D" id="3.40.50.300">
    <property type="entry name" value="P-loop containing nucleotide triphosphate hydrolases"/>
    <property type="match status" value="1"/>
</dbReference>
<dbReference type="InterPro" id="IPR003856">
    <property type="entry name" value="LPS_length_determ_N"/>
</dbReference>
<dbReference type="InterPro" id="IPR050445">
    <property type="entry name" value="Bact_polysacc_biosynth/exp"/>
</dbReference>
<evidence type="ECO:0000256" key="4">
    <source>
        <dbReference type="ARBA" id="ARBA00011903"/>
    </source>
</evidence>
<evidence type="ECO:0000256" key="12">
    <source>
        <dbReference type="ARBA" id="ARBA00022989"/>
    </source>
</evidence>
<keyword evidence="9" id="KW-0547">Nucleotide-binding</keyword>
<keyword evidence="11" id="KW-0067">ATP-binding</keyword>
<evidence type="ECO:0000256" key="15">
    <source>
        <dbReference type="ARBA" id="ARBA00051245"/>
    </source>
</evidence>
<dbReference type="EC" id="2.7.10.2" evidence="4"/>
<dbReference type="EMBL" id="LLZS01000001">
    <property type="protein sequence ID" value="KUR73683.1"/>
    <property type="molecule type" value="Genomic_DNA"/>
</dbReference>
<keyword evidence="13 17" id="KW-0472">Membrane</keyword>
<evidence type="ECO:0000256" key="2">
    <source>
        <dbReference type="ARBA" id="ARBA00007316"/>
    </source>
</evidence>
<dbReference type="PANTHER" id="PTHR32309:SF13">
    <property type="entry name" value="FERRIC ENTEROBACTIN TRANSPORT PROTEIN FEPE"/>
    <property type="match status" value="1"/>
</dbReference>
<keyword evidence="12 17" id="KW-1133">Transmembrane helix</keyword>